<accession>A0ACD1E3N5</accession>
<reference evidence="1" key="1">
    <citation type="submission" date="2021-06" db="EMBL/GenBank/DDBJ databases">
        <authorList>
            <person name="Ellington A.J."/>
            <person name="Bryan N.C."/>
            <person name="Christner B.C."/>
            <person name="Reisch C.R."/>
        </authorList>
    </citation>
    <scope>NUCLEOTIDE SEQUENCE</scope>
    <source>
        <strain evidence="1">L6-1</strain>
    </source>
</reference>
<protein>
    <submittedName>
        <fullName evidence="1">FUSC family protein</fullName>
    </submittedName>
</protein>
<dbReference type="EMBL" id="CP076544">
    <property type="protein sequence ID" value="QWS33446.1"/>
    <property type="molecule type" value="Genomic_DNA"/>
</dbReference>
<evidence type="ECO:0000313" key="1">
    <source>
        <dbReference type="EMBL" id="QWS33446.1"/>
    </source>
</evidence>
<organism evidence="1 2">
    <name type="scientific">Curtobacterium aetherium</name>
    <dbReference type="NCBI Taxonomy" id="2841594"/>
    <lineage>
        <taxon>Bacteria</taxon>
        <taxon>Bacillati</taxon>
        <taxon>Actinomycetota</taxon>
        <taxon>Actinomycetes</taxon>
        <taxon>Micrococcales</taxon>
        <taxon>Microbacteriaceae</taxon>
        <taxon>Curtobacterium</taxon>
    </lineage>
</organism>
<dbReference type="Proteomes" id="UP000681794">
    <property type="component" value="Chromosome"/>
</dbReference>
<proteinExistence type="predicted"/>
<evidence type="ECO:0000313" key="2">
    <source>
        <dbReference type="Proteomes" id="UP000681794"/>
    </source>
</evidence>
<sequence length="385" mass="41426">MQFQHIAGVGTRLWRWSRNSGTQPRLLHAAKAAAAAALAWLVARHVPGVAAEYPYYAPLGAVVAMQTTVFAGLRSGLQTLVGIALGIAVAAFTMWVGDAGILAVALAVGVGVLVGGFRILGEGSSWVSTAALFVLLVGGAHAEGYSLGYLVQMAVGVVVGLLVNFLVFPPLHFWDAERRIDQVNSVLATHLDGLADVLEQGKRDERAWDQAQDRLDRAIADVRGRVSIAQESRRINPRGALRGSRARLQRDGSRFRALERVAWYTTDLTELVARSGPVSANLGRPDEAFTTPLVLAIRQVAAMIRGEHPPEEGDRAIAELEDALDASHEQPSDVAVTSTALVSLRGIVESERRATQDADTETGPADAPRRGLRARWELRGRKRGH</sequence>
<keyword evidence="2" id="KW-1185">Reference proteome</keyword>
<gene>
    <name evidence="1" type="ORF">KM842_14610</name>
</gene>
<name>A0ACD1E3N5_9MICO</name>